<evidence type="ECO:0000256" key="4">
    <source>
        <dbReference type="ARBA" id="ARBA00023002"/>
    </source>
</evidence>
<dbReference type="GO" id="GO:0006629">
    <property type="term" value="P:lipid metabolic process"/>
    <property type="evidence" value="ECO:0007669"/>
    <property type="project" value="InterPro"/>
</dbReference>
<dbReference type="Pfam" id="PF11960">
    <property type="entry name" value="DUF3474"/>
    <property type="match status" value="1"/>
</dbReference>
<organism evidence="9">
    <name type="scientific">Santalum acuminatum</name>
    <name type="common">desert quandong</name>
    <dbReference type="NCBI Taxonomy" id="453076"/>
    <lineage>
        <taxon>Eukaryota</taxon>
        <taxon>Viridiplantae</taxon>
        <taxon>Streptophyta</taxon>
        <taxon>Embryophyta</taxon>
        <taxon>Tracheophyta</taxon>
        <taxon>Spermatophyta</taxon>
        <taxon>Magnoliopsida</taxon>
        <taxon>eudicotyledons</taxon>
        <taxon>Gunneridae</taxon>
        <taxon>Pentapetalae</taxon>
        <taxon>Santalales</taxon>
        <taxon>Santalaceae</taxon>
        <taxon>Santalum</taxon>
    </lineage>
</organism>
<dbReference type="BRENDA" id="1.14.19.B9">
    <property type="organism ID" value="14176"/>
</dbReference>
<dbReference type="Pfam" id="PF00487">
    <property type="entry name" value="FA_desaturase"/>
    <property type="match status" value="1"/>
</dbReference>
<feature type="transmembrane region" description="Helical" evidence="6">
    <location>
        <begin position="52"/>
        <end position="73"/>
    </location>
</feature>
<reference evidence="9" key="1">
    <citation type="journal article" date="2013" name="J. Biol. Chem.">
        <title>Diversity of ?12 Fatty Acid desaturases in santalaceae and their role in production of seed oil acetylenic Fatty acids.</title>
        <authorList>
            <person name="Okada S."/>
            <person name="Zhou X.R."/>
            <person name="Damcevski K."/>
            <person name="Gibb N."/>
            <person name="Wood C."/>
            <person name="Hamberg M."/>
            <person name="Haritos V.S."/>
        </authorList>
    </citation>
    <scope>NUCLEOTIDE SEQUENCE</scope>
</reference>
<feature type="transmembrane region" description="Helical" evidence="6">
    <location>
        <begin position="248"/>
        <end position="268"/>
    </location>
</feature>
<sequence length="383" mass="43894">MGGGGNMSVPAKKYDVYERVPHSKPPFSLSQIKKAIPPHCFRRSILRSFSHVFADLAVVLSLSYVASNYFHLIPKPYSYVAWPALWLVQGFFLVGYWVLAHECGHHAFSEYPLLDDVVGFLIHSTLLVPYFSWKISHRIHHANANVLERDESFVPKLKSDIPWYFRNFNNPPGRLMILLASAISGWPLYLVCNITGRSYDRLACHFDPYSPMYTDRERILIYISDAGVLAGGYGLYRLTLVNGLEWLLFYYVAPMLVVHATIVVIIYLHHTHPSLPRYDSSEWDWLRGALATVDRDYGVLNHVFHHIADTHVLHHLFSSVPHYHAVEATKAIKPVLGEYYRFDGTPILKGLWREVRECVYVEPAADEPGAHTKGIFWFNNKGL</sequence>
<dbReference type="PANTHER" id="PTHR32100">
    <property type="entry name" value="OMEGA-6 FATTY ACID DESATURASE, CHLOROPLASTIC"/>
    <property type="match status" value="1"/>
</dbReference>
<evidence type="ECO:0000256" key="6">
    <source>
        <dbReference type="SAM" id="Phobius"/>
    </source>
</evidence>
<keyword evidence="5 6" id="KW-0472">Membrane</keyword>
<dbReference type="InterPro" id="IPR012171">
    <property type="entry name" value="Fatty_acid_desaturase"/>
</dbReference>
<comment type="subcellular location">
    <subcellularLocation>
        <location evidence="1">Membrane</location>
    </subcellularLocation>
</comment>
<dbReference type="InterPro" id="IPR005804">
    <property type="entry name" value="FA_desaturase_dom"/>
</dbReference>
<keyword evidence="6" id="KW-0812">Transmembrane</keyword>
<evidence type="ECO:0000256" key="1">
    <source>
        <dbReference type="ARBA" id="ARBA00004370"/>
    </source>
</evidence>
<dbReference type="GO" id="GO:0016020">
    <property type="term" value="C:membrane"/>
    <property type="evidence" value="ECO:0007669"/>
    <property type="project" value="UniProtKB-SubCell"/>
</dbReference>
<proteinExistence type="evidence at transcript level"/>
<dbReference type="AlphaFoldDB" id="U5LRN8"/>
<dbReference type="BRENDA" id="1.14.19.33">
    <property type="organism ID" value="14176"/>
</dbReference>
<feature type="domain" description="Fatty acid desaturase N-terminal" evidence="8">
    <location>
        <begin position="21"/>
        <end position="62"/>
    </location>
</feature>
<feature type="domain" description="Fatty acid desaturase" evidence="7">
    <location>
        <begin position="81"/>
        <end position="341"/>
    </location>
</feature>
<keyword evidence="6" id="KW-1133">Transmembrane helix</keyword>
<comment type="pathway">
    <text evidence="2">Lipid metabolism.</text>
</comment>
<keyword evidence="4" id="KW-0560">Oxidoreductase</keyword>
<dbReference type="GO" id="GO:0016717">
    <property type="term" value="F:oxidoreductase activity, acting on paired donors, with oxidation of a pair of donors resulting in the reduction of molecular oxygen to two molecules of water"/>
    <property type="evidence" value="ECO:0007669"/>
    <property type="project" value="InterPro"/>
</dbReference>
<feature type="transmembrane region" description="Helical" evidence="6">
    <location>
        <begin position="173"/>
        <end position="192"/>
    </location>
</feature>
<feature type="transmembrane region" description="Helical" evidence="6">
    <location>
        <begin position="219"/>
        <end position="236"/>
    </location>
</feature>
<evidence type="ECO:0000313" key="9">
    <source>
        <dbReference type="EMBL" id="AGX28128.1"/>
    </source>
</evidence>
<dbReference type="EMBL" id="KF556637">
    <property type="protein sequence ID" value="AGX28128.1"/>
    <property type="molecule type" value="mRNA"/>
</dbReference>
<evidence type="ECO:0000259" key="7">
    <source>
        <dbReference type="Pfam" id="PF00487"/>
    </source>
</evidence>
<dbReference type="InterPro" id="IPR021863">
    <property type="entry name" value="FAS_N"/>
</dbReference>
<evidence type="ECO:0000256" key="2">
    <source>
        <dbReference type="ARBA" id="ARBA00005189"/>
    </source>
</evidence>
<protein>
    <submittedName>
        <fullName evidence="9">Delta13 fatty acid desaturase SaFADX</fullName>
    </submittedName>
</protein>
<comment type="similarity">
    <text evidence="3">Belongs to the fatty acid desaturase type 1 family.</text>
</comment>
<evidence type="ECO:0000259" key="8">
    <source>
        <dbReference type="Pfam" id="PF11960"/>
    </source>
</evidence>
<accession>U5LRN8</accession>
<dbReference type="CDD" id="cd03507">
    <property type="entry name" value="Delta12-FADS-like"/>
    <property type="match status" value="1"/>
</dbReference>
<feature type="transmembrane region" description="Helical" evidence="6">
    <location>
        <begin position="79"/>
        <end position="99"/>
    </location>
</feature>
<evidence type="ECO:0000256" key="5">
    <source>
        <dbReference type="ARBA" id="ARBA00023136"/>
    </source>
</evidence>
<name>U5LRN8_9MAGN</name>
<evidence type="ECO:0000256" key="3">
    <source>
        <dbReference type="ARBA" id="ARBA00009295"/>
    </source>
</evidence>